<dbReference type="AlphaFoldDB" id="A0AAV4NGA8"/>
<sequence length="250" mass="29843">MDDLLNDVKSLHFPLTQMCLTKLAINTCKHQEIASFNPTDAFSKTLEERERYRQSQAWKRIERLSVDVISDLMIPEKFKFRIFHTVWPTCMEIKLVTRHYFKFLFCGPPLINTDLQNKLEWTSYGTVDLVRSAKVFVREELIDVNQRYRLACYYCFKDDFPEIWAGVDEDDKYWLDSICGSYEERLIDPLTHYWTCYEKEGSKCLERFSYKDLFICAFNHRSIAAVKYFFAKLNIEQKEAIRFGESKFNP</sequence>
<protein>
    <submittedName>
        <fullName evidence="1">Uncharacterized protein</fullName>
    </submittedName>
</protein>
<comment type="caution">
    <text evidence="1">The sequence shown here is derived from an EMBL/GenBank/DDBJ whole genome shotgun (WGS) entry which is preliminary data.</text>
</comment>
<evidence type="ECO:0000313" key="2">
    <source>
        <dbReference type="Proteomes" id="UP001054945"/>
    </source>
</evidence>
<organism evidence="1 2">
    <name type="scientific">Caerostris extrusa</name>
    <name type="common">Bark spider</name>
    <name type="synonym">Caerostris bankana</name>
    <dbReference type="NCBI Taxonomy" id="172846"/>
    <lineage>
        <taxon>Eukaryota</taxon>
        <taxon>Metazoa</taxon>
        <taxon>Ecdysozoa</taxon>
        <taxon>Arthropoda</taxon>
        <taxon>Chelicerata</taxon>
        <taxon>Arachnida</taxon>
        <taxon>Araneae</taxon>
        <taxon>Araneomorphae</taxon>
        <taxon>Entelegynae</taxon>
        <taxon>Araneoidea</taxon>
        <taxon>Araneidae</taxon>
        <taxon>Caerostris</taxon>
    </lineage>
</organism>
<evidence type="ECO:0000313" key="1">
    <source>
        <dbReference type="EMBL" id="GIX83528.1"/>
    </source>
</evidence>
<dbReference type="EMBL" id="BPLR01020873">
    <property type="protein sequence ID" value="GIX83528.1"/>
    <property type="molecule type" value="Genomic_DNA"/>
</dbReference>
<proteinExistence type="predicted"/>
<keyword evidence="2" id="KW-1185">Reference proteome</keyword>
<accession>A0AAV4NGA8</accession>
<gene>
    <name evidence="1" type="ORF">CEXT_770671</name>
</gene>
<name>A0AAV4NGA8_CAEEX</name>
<reference evidence="1 2" key="1">
    <citation type="submission" date="2021-06" db="EMBL/GenBank/DDBJ databases">
        <title>Caerostris extrusa draft genome.</title>
        <authorList>
            <person name="Kono N."/>
            <person name="Arakawa K."/>
        </authorList>
    </citation>
    <scope>NUCLEOTIDE SEQUENCE [LARGE SCALE GENOMIC DNA]</scope>
</reference>
<dbReference type="Proteomes" id="UP001054945">
    <property type="component" value="Unassembled WGS sequence"/>
</dbReference>